<dbReference type="Gene3D" id="3.30.40.10">
    <property type="entry name" value="Zinc/RING finger domain, C3HC4 (zinc finger)"/>
    <property type="match status" value="1"/>
</dbReference>
<keyword evidence="1" id="KW-0479">Metal-binding</keyword>
<sequence length="83" mass="9528">MSPVSKEEPNNKGSNSIHPNSESLTDLCRICGEEIPMKVSHEETEDWIACDDCSLWFHLDCINPQHQPNDVDHSFFYCCKCIQ</sequence>
<dbReference type="InterPro" id="IPR001965">
    <property type="entry name" value="Znf_PHD"/>
</dbReference>
<feature type="compositionally biased region" description="Polar residues" evidence="5">
    <location>
        <begin position="11"/>
        <end position="22"/>
    </location>
</feature>
<dbReference type="GO" id="GO:0008270">
    <property type="term" value="F:zinc ion binding"/>
    <property type="evidence" value="ECO:0007669"/>
    <property type="project" value="UniProtKB-KW"/>
</dbReference>
<organism evidence="7 8">
    <name type="scientific">Acipenser oxyrinchus oxyrinchus</name>
    <dbReference type="NCBI Taxonomy" id="40147"/>
    <lineage>
        <taxon>Eukaryota</taxon>
        <taxon>Metazoa</taxon>
        <taxon>Chordata</taxon>
        <taxon>Craniata</taxon>
        <taxon>Vertebrata</taxon>
        <taxon>Euteleostomi</taxon>
        <taxon>Actinopterygii</taxon>
        <taxon>Chondrostei</taxon>
        <taxon>Acipenseriformes</taxon>
        <taxon>Acipenseridae</taxon>
        <taxon>Acipenser</taxon>
    </lineage>
</organism>
<gene>
    <name evidence="7" type="ORF">AOXY_G27068</name>
</gene>
<evidence type="ECO:0000256" key="4">
    <source>
        <dbReference type="PROSITE-ProRule" id="PRU00146"/>
    </source>
</evidence>
<dbReference type="InterPro" id="IPR019787">
    <property type="entry name" value="Znf_PHD-finger"/>
</dbReference>
<comment type="caution">
    <text evidence="7">The sequence shown here is derived from an EMBL/GenBank/DDBJ whole genome shotgun (WGS) entry which is preliminary data.</text>
</comment>
<evidence type="ECO:0000256" key="2">
    <source>
        <dbReference type="ARBA" id="ARBA00022771"/>
    </source>
</evidence>
<dbReference type="Proteomes" id="UP001230051">
    <property type="component" value="Unassembled WGS sequence"/>
</dbReference>
<dbReference type="PROSITE" id="PS50016">
    <property type="entry name" value="ZF_PHD_2"/>
    <property type="match status" value="1"/>
</dbReference>
<evidence type="ECO:0000313" key="7">
    <source>
        <dbReference type="EMBL" id="KAK1155687.1"/>
    </source>
</evidence>
<accession>A0AAD8FXR0</accession>
<feature type="compositionally biased region" description="Basic and acidic residues" evidence="5">
    <location>
        <begin position="1"/>
        <end position="10"/>
    </location>
</feature>
<dbReference type="InterPro" id="IPR011011">
    <property type="entry name" value="Znf_FYVE_PHD"/>
</dbReference>
<dbReference type="PROSITE" id="PS01359">
    <property type="entry name" value="ZF_PHD_1"/>
    <property type="match status" value="1"/>
</dbReference>
<protein>
    <recommendedName>
        <fullName evidence="6">PHD-type domain-containing protein</fullName>
    </recommendedName>
</protein>
<dbReference type="InterPro" id="IPR019786">
    <property type="entry name" value="Zinc_finger_PHD-type_CS"/>
</dbReference>
<feature type="region of interest" description="Disordered" evidence="5">
    <location>
        <begin position="1"/>
        <end position="22"/>
    </location>
</feature>
<dbReference type="InterPro" id="IPR013083">
    <property type="entry name" value="Znf_RING/FYVE/PHD"/>
</dbReference>
<evidence type="ECO:0000256" key="5">
    <source>
        <dbReference type="SAM" id="MobiDB-lite"/>
    </source>
</evidence>
<keyword evidence="3" id="KW-0862">Zinc</keyword>
<evidence type="ECO:0000256" key="3">
    <source>
        <dbReference type="ARBA" id="ARBA00022833"/>
    </source>
</evidence>
<dbReference type="SMART" id="SM00249">
    <property type="entry name" value="PHD"/>
    <property type="match status" value="1"/>
</dbReference>
<evidence type="ECO:0000259" key="6">
    <source>
        <dbReference type="PROSITE" id="PS50016"/>
    </source>
</evidence>
<dbReference type="SUPFAM" id="SSF57903">
    <property type="entry name" value="FYVE/PHD zinc finger"/>
    <property type="match status" value="1"/>
</dbReference>
<proteinExistence type="predicted"/>
<keyword evidence="8" id="KW-1185">Reference proteome</keyword>
<name>A0AAD8FXR0_ACIOX</name>
<dbReference type="AlphaFoldDB" id="A0AAD8FXR0"/>
<feature type="domain" description="PHD-type" evidence="6">
    <location>
        <begin position="25"/>
        <end position="83"/>
    </location>
</feature>
<evidence type="ECO:0000256" key="1">
    <source>
        <dbReference type="ARBA" id="ARBA00022723"/>
    </source>
</evidence>
<keyword evidence="2 4" id="KW-0863">Zinc-finger</keyword>
<dbReference type="Pfam" id="PF00628">
    <property type="entry name" value="PHD"/>
    <property type="match status" value="1"/>
</dbReference>
<evidence type="ECO:0000313" key="8">
    <source>
        <dbReference type="Proteomes" id="UP001230051"/>
    </source>
</evidence>
<reference evidence="7" key="1">
    <citation type="submission" date="2022-02" db="EMBL/GenBank/DDBJ databases">
        <title>Atlantic sturgeon de novo genome assembly.</title>
        <authorList>
            <person name="Stock M."/>
            <person name="Klopp C."/>
            <person name="Guiguen Y."/>
            <person name="Cabau C."/>
            <person name="Parinello H."/>
            <person name="Santidrian Yebra-Pimentel E."/>
            <person name="Kuhl H."/>
            <person name="Dirks R.P."/>
            <person name="Guessner J."/>
            <person name="Wuertz S."/>
            <person name="Du K."/>
            <person name="Schartl M."/>
        </authorList>
    </citation>
    <scope>NUCLEOTIDE SEQUENCE</scope>
    <source>
        <strain evidence="7">STURGEONOMICS-FGT-2020</strain>
        <tissue evidence="7">Whole blood</tissue>
    </source>
</reference>
<dbReference type="EMBL" id="JAGXEW010000030">
    <property type="protein sequence ID" value="KAK1155687.1"/>
    <property type="molecule type" value="Genomic_DNA"/>
</dbReference>